<sequence>CLFTRSHTGLFAVGDGVLRTRQHQRSILPDRFARVDQVLEEESVQRKHILDARAAGDTGHWLLFAVYAAELIAGF</sequence>
<dbReference type="AlphaFoldDB" id="A0A0L0F775"/>
<organism evidence="1 2">
    <name type="scientific">Sphaeroforma arctica JP610</name>
    <dbReference type="NCBI Taxonomy" id="667725"/>
    <lineage>
        <taxon>Eukaryota</taxon>
        <taxon>Ichthyosporea</taxon>
        <taxon>Ichthyophonida</taxon>
        <taxon>Sphaeroforma</taxon>
    </lineage>
</organism>
<dbReference type="EMBL" id="KQ246818">
    <property type="protein sequence ID" value="KNC72572.1"/>
    <property type="molecule type" value="Genomic_DNA"/>
</dbReference>
<feature type="non-terminal residue" evidence="1">
    <location>
        <position position="75"/>
    </location>
</feature>
<protein>
    <submittedName>
        <fullName evidence="1">Uncharacterized protein</fullName>
    </submittedName>
</protein>
<evidence type="ECO:0000313" key="2">
    <source>
        <dbReference type="Proteomes" id="UP000054560"/>
    </source>
</evidence>
<feature type="non-terminal residue" evidence="1">
    <location>
        <position position="1"/>
    </location>
</feature>
<reference evidence="1 2" key="1">
    <citation type="submission" date="2011-02" db="EMBL/GenBank/DDBJ databases">
        <title>The Genome Sequence of Sphaeroforma arctica JP610.</title>
        <authorList>
            <consortium name="The Broad Institute Genome Sequencing Platform"/>
            <person name="Russ C."/>
            <person name="Cuomo C."/>
            <person name="Young S.K."/>
            <person name="Zeng Q."/>
            <person name="Gargeya S."/>
            <person name="Alvarado L."/>
            <person name="Berlin A."/>
            <person name="Chapman S.B."/>
            <person name="Chen Z."/>
            <person name="Freedman E."/>
            <person name="Gellesch M."/>
            <person name="Goldberg J."/>
            <person name="Griggs A."/>
            <person name="Gujja S."/>
            <person name="Heilman E."/>
            <person name="Heiman D."/>
            <person name="Howarth C."/>
            <person name="Mehta T."/>
            <person name="Neiman D."/>
            <person name="Pearson M."/>
            <person name="Roberts A."/>
            <person name="Saif S."/>
            <person name="Shea T."/>
            <person name="Shenoy N."/>
            <person name="Sisk P."/>
            <person name="Stolte C."/>
            <person name="Sykes S."/>
            <person name="White J."/>
            <person name="Yandava C."/>
            <person name="Burger G."/>
            <person name="Gray M.W."/>
            <person name="Holland P.W.H."/>
            <person name="King N."/>
            <person name="Lang F.B.F."/>
            <person name="Roger A.J."/>
            <person name="Ruiz-Trillo I."/>
            <person name="Haas B."/>
            <person name="Nusbaum C."/>
            <person name="Birren B."/>
        </authorList>
    </citation>
    <scope>NUCLEOTIDE SEQUENCE [LARGE SCALE GENOMIC DNA]</scope>
    <source>
        <strain evidence="1 2">JP610</strain>
    </source>
</reference>
<accession>A0A0L0F775</accession>
<keyword evidence="2" id="KW-1185">Reference proteome</keyword>
<proteinExistence type="predicted"/>
<name>A0A0L0F775_9EUKA</name>
<dbReference type="Proteomes" id="UP000054560">
    <property type="component" value="Unassembled WGS sequence"/>
</dbReference>
<gene>
    <name evidence="1" type="ORF">SARC_14870</name>
</gene>
<dbReference type="RefSeq" id="XP_014146474.1">
    <property type="nucleotide sequence ID" value="XM_014290999.1"/>
</dbReference>
<dbReference type="GeneID" id="25915374"/>
<evidence type="ECO:0000313" key="1">
    <source>
        <dbReference type="EMBL" id="KNC72572.1"/>
    </source>
</evidence>